<protein>
    <submittedName>
        <fullName evidence="1">Uncharacterized protein</fullName>
    </submittedName>
</protein>
<dbReference type="AlphaFoldDB" id="A0A1R0GPA6"/>
<accession>A0A1R0GPA6</accession>
<evidence type="ECO:0000313" key="1">
    <source>
        <dbReference type="EMBL" id="OLY78727.1"/>
    </source>
</evidence>
<name>A0A1R0GPA6_9FUNG</name>
<sequence length="73" mass="8701">MESVVTRPPSNRAFARTALVRLALYTQIHDMVFAYCAIIHRHVPRPQRYRIPFLDFKAWNSLFILIVDFHLFI</sequence>
<gene>
    <name evidence="1" type="ORF">AYI68_g7215</name>
</gene>
<proteinExistence type="predicted"/>
<dbReference type="Proteomes" id="UP000187455">
    <property type="component" value="Unassembled WGS sequence"/>
</dbReference>
<organism evidence="1 2">
    <name type="scientific">Smittium mucronatum</name>
    <dbReference type="NCBI Taxonomy" id="133383"/>
    <lineage>
        <taxon>Eukaryota</taxon>
        <taxon>Fungi</taxon>
        <taxon>Fungi incertae sedis</taxon>
        <taxon>Zoopagomycota</taxon>
        <taxon>Kickxellomycotina</taxon>
        <taxon>Harpellomycetes</taxon>
        <taxon>Harpellales</taxon>
        <taxon>Legeriomycetaceae</taxon>
        <taxon>Smittium</taxon>
    </lineage>
</organism>
<keyword evidence="2" id="KW-1185">Reference proteome</keyword>
<dbReference type="EMBL" id="LSSL01005631">
    <property type="protein sequence ID" value="OLY78727.1"/>
    <property type="molecule type" value="Genomic_DNA"/>
</dbReference>
<evidence type="ECO:0000313" key="2">
    <source>
        <dbReference type="Proteomes" id="UP000187455"/>
    </source>
</evidence>
<comment type="caution">
    <text evidence="1">The sequence shown here is derived from an EMBL/GenBank/DDBJ whole genome shotgun (WGS) entry which is preliminary data.</text>
</comment>
<reference evidence="1 2" key="1">
    <citation type="journal article" date="2016" name="Mol. Biol. Evol.">
        <title>Genome-Wide Survey of Gut Fungi (Harpellales) Reveals the First Horizontally Transferred Ubiquitin Gene from a Mosquito Host.</title>
        <authorList>
            <person name="Wang Y."/>
            <person name="White M.M."/>
            <person name="Kvist S."/>
            <person name="Moncalvo J.M."/>
        </authorList>
    </citation>
    <scope>NUCLEOTIDE SEQUENCE [LARGE SCALE GENOMIC DNA]</scope>
    <source>
        <strain evidence="1 2">ALG-7-W6</strain>
    </source>
</reference>